<dbReference type="PANTHER" id="PTHR34418">
    <property type="entry name" value="NUCLEAR PORE COMPLEX PROTEIN NUP214 ISOFORM X1"/>
    <property type="match status" value="1"/>
</dbReference>
<evidence type="ECO:0000313" key="2">
    <source>
        <dbReference type="Proteomes" id="UP000015453"/>
    </source>
</evidence>
<organism evidence="1 2">
    <name type="scientific">Genlisea aurea</name>
    <dbReference type="NCBI Taxonomy" id="192259"/>
    <lineage>
        <taxon>Eukaryota</taxon>
        <taxon>Viridiplantae</taxon>
        <taxon>Streptophyta</taxon>
        <taxon>Embryophyta</taxon>
        <taxon>Tracheophyta</taxon>
        <taxon>Spermatophyta</taxon>
        <taxon>Magnoliopsida</taxon>
        <taxon>eudicotyledons</taxon>
        <taxon>Gunneridae</taxon>
        <taxon>Pentapetalae</taxon>
        <taxon>asterids</taxon>
        <taxon>lamiids</taxon>
        <taxon>Lamiales</taxon>
        <taxon>Lentibulariaceae</taxon>
        <taxon>Genlisea</taxon>
    </lineage>
</organism>
<dbReference type="InterPro" id="IPR044694">
    <property type="entry name" value="NUP214"/>
</dbReference>
<dbReference type="PANTHER" id="PTHR34418:SF3">
    <property type="entry name" value="NUCLEAR PORE COMPLEX PROTEIN NUP214"/>
    <property type="match status" value="1"/>
</dbReference>
<evidence type="ECO:0008006" key="3">
    <source>
        <dbReference type="Google" id="ProtNLM"/>
    </source>
</evidence>
<keyword evidence="2" id="KW-1185">Reference proteome</keyword>
<accession>S8DUK0</accession>
<comment type="caution">
    <text evidence="1">The sequence shown here is derived from an EMBL/GenBank/DDBJ whole genome shotgun (WGS) entry which is preliminary data.</text>
</comment>
<feature type="non-terminal residue" evidence="1">
    <location>
        <position position="223"/>
    </location>
</feature>
<dbReference type="OrthoDB" id="248320at2759"/>
<gene>
    <name evidence="1" type="ORF">M569_11198</name>
</gene>
<name>S8DUK0_9LAMI</name>
<dbReference type="GO" id="GO:0017056">
    <property type="term" value="F:structural constituent of nuclear pore"/>
    <property type="evidence" value="ECO:0007669"/>
    <property type="project" value="InterPro"/>
</dbReference>
<evidence type="ECO:0000313" key="1">
    <source>
        <dbReference type="EMBL" id="EPS63587.1"/>
    </source>
</evidence>
<dbReference type="Proteomes" id="UP000015453">
    <property type="component" value="Unassembled WGS sequence"/>
</dbReference>
<sequence length="223" mass="24662">WSSQENIAAVAKKNVVSILSPKFKEKLQFVLPFQSITNGNDVTQAIKVDLIEWIKPDCIAVGCFHSYDDGDRSCIFQVISSNTGNIKDESSKPIVESFNDVYLDPCSDLPAQTGSHLFLGYLDQYGVAFITNLNVSRQVGLMGWFLDNGKKEAAIVDIQNDSWNMQINYEENENNVIVGLAVDKFSQNVNARLKIGSEEKDVAPCCVIASLTVDGKISVFHFA</sequence>
<dbReference type="GO" id="GO:0006405">
    <property type="term" value="P:RNA export from nucleus"/>
    <property type="evidence" value="ECO:0007669"/>
    <property type="project" value="InterPro"/>
</dbReference>
<dbReference type="Gene3D" id="2.130.10.10">
    <property type="entry name" value="YVTN repeat-like/Quinoprotein amine dehydrogenase"/>
    <property type="match status" value="1"/>
</dbReference>
<dbReference type="AlphaFoldDB" id="S8DUK0"/>
<feature type="non-terminal residue" evidence="1">
    <location>
        <position position="1"/>
    </location>
</feature>
<dbReference type="InterPro" id="IPR015943">
    <property type="entry name" value="WD40/YVTN_repeat-like_dom_sf"/>
</dbReference>
<proteinExistence type="predicted"/>
<dbReference type="EMBL" id="AUSU01005386">
    <property type="protein sequence ID" value="EPS63587.1"/>
    <property type="molecule type" value="Genomic_DNA"/>
</dbReference>
<protein>
    <recommendedName>
        <fullName evidence="3">Cleavage/polyadenylation specificity factor A subunit N-terminal domain-containing protein</fullName>
    </recommendedName>
</protein>
<reference evidence="1 2" key="1">
    <citation type="journal article" date="2013" name="BMC Genomics">
        <title>The miniature genome of a carnivorous plant Genlisea aurea contains a low number of genes and short non-coding sequences.</title>
        <authorList>
            <person name="Leushkin E.V."/>
            <person name="Sutormin R.A."/>
            <person name="Nabieva E.R."/>
            <person name="Penin A.A."/>
            <person name="Kondrashov A.S."/>
            <person name="Logacheva M.D."/>
        </authorList>
    </citation>
    <scope>NUCLEOTIDE SEQUENCE [LARGE SCALE GENOMIC DNA]</scope>
</reference>